<dbReference type="Pfam" id="PF13768">
    <property type="entry name" value="VWA_3"/>
    <property type="match status" value="2"/>
</dbReference>
<evidence type="ECO:0000259" key="3">
    <source>
        <dbReference type="PROSITE" id="PS50234"/>
    </source>
</evidence>
<feature type="region of interest" description="Disordered" evidence="2">
    <location>
        <begin position="1563"/>
        <end position="1582"/>
    </location>
</feature>
<comment type="caution">
    <text evidence="4">The sequence shown here is derived from an EMBL/GenBank/DDBJ whole genome shotgun (WGS) entry which is preliminary data.</text>
</comment>
<evidence type="ECO:0000313" key="4">
    <source>
        <dbReference type="EMBL" id="KAJ8028013.1"/>
    </source>
</evidence>
<dbReference type="PANTHER" id="PTHR46785:SF1">
    <property type="entry name" value="VON WILLEBRAND FACTOR A DOMAIN-CONTAINING PROTEIN 3B"/>
    <property type="match status" value="1"/>
</dbReference>
<feature type="coiled-coil region" evidence="1">
    <location>
        <begin position="1403"/>
        <end position="1546"/>
    </location>
</feature>
<dbReference type="Gene3D" id="3.40.50.410">
    <property type="entry name" value="von Willebrand factor, type A domain"/>
    <property type="match status" value="2"/>
</dbReference>
<evidence type="ECO:0000256" key="2">
    <source>
        <dbReference type="SAM" id="MobiDB-lite"/>
    </source>
</evidence>
<dbReference type="PANTHER" id="PTHR46785">
    <property type="entry name" value="VON WILLEBRAND FACTOR A DOMAIN-CONTAINING PROTEIN 3B"/>
    <property type="match status" value="1"/>
</dbReference>
<feature type="domain" description="VWFA" evidence="3">
    <location>
        <begin position="548"/>
        <end position="725"/>
    </location>
</feature>
<dbReference type="InterPro" id="IPR032770">
    <property type="entry name" value="DUF4537"/>
</dbReference>
<feature type="region of interest" description="Disordered" evidence="2">
    <location>
        <begin position="749"/>
        <end position="843"/>
    </location>
</feature>
<feature type="region of interest" description="Disordered" evidence="2">
    <location>
        <begin position="1"/>
        <end position="22"/>
    </location>
</feature>
<feature type="compositionally biased region" description="Acidic residues" evidence="2">
    <location>
        <begin position="1152"/>
        <end position="1166"/>
    </location>
</feature>
<name>A0A9Q1BJY5_HOLLE</name>
<feature type="compositionally biased region" description="Basic and acidic residues" evidence="2">
    <location>
        <begin position="1139"/>
        <end position="1151"/>
    </location>
</feature>
<dbReference type="SMART" id="SM00327">
    <property type="entry name" value="VWA"/>
    <property type="match status" value="1"/>
</dbReference>
<feature type="compositionally biased region" description="Basic and acidic residues" evidence="2">
    <location>
        <begin position="1563"/>
        <end position="1573"/>
    </location>
</feature>
<accession>A0A9Q1BJY5</accession>
<dbReference type="Proteomes" id="UP001152320">
    <property type="component" value="Chromosome 15"/>
</dbReference>
<dbReference type="InterPro" id="IPR036465">
    <property type="entry name" value="vWFA_dom_sf"/>
</dbReference>
<dbReference type="SUPFAM" id="SSF53300">
    <property type="entry name" value="vWA-like"/>
    <property type="match status" value="2"/>
</dbReference>
<dbReference type="InterPro" id="IPR002035">
    <property type="entry name" value="VWF_A"/>
</dbReference>
<sequence>MYEVEPGRVVSPNEMNHPNFDLKPRERFGQVTRETKQPSIKGMSIEEVFSVIKLKPPPKKTWEPDVKALISTPKWLSTYGLKRNRLTLDQILGTIGFKHSDDYDHALKKPVCSRYGEGMFKRYPKRDGKVYNVNVTVSKEKIKQIENSLLQAINLYKRRIEWLTSESRRLFGVTEEHCVCIVIDIKTHSPAQFDHCRNALIKVLEEQISQIAKFNLIRAAQDMVVYSDTAVPVTRDSLDQAATWIRQLDSVAATTKTSACEAILRAFQDRNIECVYLFSEGNSSDTAMELTLQKLKGGPLPVHSVAFNSANSTTIKFLKDVAKVTGGRFHAFAFNKLDSDVSGTSGYNVDSTLHGGVPPGAGSRDDVVAMWAELEEARNILQDVQLILDEVPDAKETNFYGIPIHIYRPKVKAIRQEPSSSSVEKNEQYMGSAEWMNKHGLKARKLDLYDVLATCSFKHCDGVVDLRRAPDNDYTDADTMNKLVGAKYCDKFCHFQWKDGSIKHVHVTADIHRQYERKMIVALQDFQRRIDWLQQGSRELFGTIIEDEVYILIDVSNSMENHLSLVKEKLYKLMQEQLRHKRRFNLVKFGSKAQAWRDRMVEVNEGSLQSAWQWVRDLNVAGSTNTLAALKFALGDPSTQAVYLLSDGRPDHPPKTVLAQVQLQRKTPIHAISFNCNDHEANDFLATLAADSGGRYHYYSDDLSFLPEGPVPFESEDVRLLKEEIKKGRDDLIKLGKLREQCALLDWSNNGHDEDGCGKDHGIRKRPSSAVGNRPDPAQVLSRDFSSPVPSRSSRPKSAQPWTRRTLSSLSTSHNLSSSRQRTTSFPPKPHTPSRSSSKVKPNVTYHTKTSWLRLNGSLDGWTLPETRNLLNEQQKRYMTALNESTRTKDETSKGKKKRKSAHSLRMSSRQWLRKHGLAAKKLTIYDALGGSMVRQRAKYVPILDKYVTSQVFNEIMPIAHVTNNKQEVNLINPGAVDLVSYEEKLQDAIKLYNKRLDQVAWNALTPEERNRFGSDEPVSFQENRKDYLLSLEQLGWPVSEKDIILLEEEVEKAERFLFQSKSLRQASGKSRDNSTKHTPRLFPNANRSSDRIHNLLEQVASSIEGSNRDSDSEKEGEEEKALSNEKSSSESGSEDELNGLKESDDETGLKEEDEDSGKEAEEEVTFEVPVKTKVENSKLFKPAHKSKKVTKKTKNLRLSRGIKVIGRNMEDGLYYPGIVMKNKDARNVEVKFDSLGRQTVASRFVIETTGARAVPKLGTGDYVLVRGLKGKAEVWVPGIVQFGPKEEARQAKFYTVITYNKHKINVVRSSLTKIAQSRYNFMVRYICSIHQPARPLLLTSNPDGKRPYLRAEDLNEEEGNPKYPFLVRPISAAMEAQTDTPELVATEVQADETSPEDIREILKDLQMQLAKNQDDSKISQEELRQELGESIKQREALDKAQEELRLKHEHLLEQHSNVQRESDRLLSRHNRLKKKHVELRDRHGKVKNHKDELEQKEKDVQQRFQELNDEHSNLKMSFDNLHAEHLHLQDKYKAQEEKRERLTDSGIQTEEMVLDVVEEVDKEIKPEENGENKEEEDEETKEVEVLDEKTVDERQQMLKQVEKPSLIGEEVLARSAEDGWFYRGTVESATEGGYYFIADSNETIQKVEEKWLLTDENDAKKEIQAGDAVVALHPEYPYRYGPALVQQQGANLWYQLVFYDGITVDAPREEMYFLDKSLYSDIKEAILDHEDKWVSHAVVVRKDETGKYALGTVVERINRGNFYKIEWADGSISEQHSQHIFGAFSRRQRMALGDYVLGMLNFSSLTYLPGEIVEVNGNKLVVQFIDGSSSNTVDTKQCFWLSEAYYIQAKDFFLDKNSIKADSSPPSSDSESSVTSVSSQESKKKQKKKKEKSRKLSSSSSSSGLSLLG</sequence>
<feature type="region of interest" description="Disordered" evidence="2">
    <location>
        <begin position="1861"/>
        <end position="1910"/>
    </location>
</feature>
<keyword evidence="1" id="KW-0175">Coiled coil</keyword>
<proteinExistence type="predicted"/>
<dbReference type="PROSITE" id="PS50234">
    <property type="entry name" value="VWFA"/>
    <property type="match status" value="1"/>
</dbReference>
<feature type="region of interest" description="Disordered" evidence="2">
    <location>
        <begin position="1064"/>
        <end position="1169"/>
    </location>
</feature>
<evidence type="ECO:0000313" key="5">
    <source>
        <dbReference type="Proteomes" id="UP001152320"/>
    </source>
</evidence>
<feature type="compositionally biased region" description="Basic and acidic residues" evidence="2">
    <location>
        <begin position="751"/>
        <end position="761"/>
    </location>
</feature>
<feature type="compositionally biased region" description="Basic and acidic residues" evidence="2">
    <location>
        <begin position="1107"/>
        <end position="1124"/>
    </location>
</feature>
<feature type="region of interest" description="Disordered" evidence="2">
    <location>
        <begin position="881"/>
        <end position="908"/>
    </location>
</feature>
<dbReference type="OrthoDB" id="10021393at2759"/>
<feature type="compositionally biased region" description="Polar residues" evidence="2">
    <location>
        <begin position="833"/>
        <end position="843"/>
    </location>
</feature>
<feature type="compositionally biased region" description="Low complexity" evidence="2">
    <location>
        <begin position="1861"/>
        <end position="1881"/>
    </location>
</feature>
<gene>
    <name evidence="4" type="ORF">HOLleu_30134</name>
</gene>
<dbReference type="EMBL" id="JAIZAY010000015">
    <property type="protein sequence ID" value="KAJ8028013.1"/>
    <property type="molecule type" value="Genomic_DNA"/>
</dbReference>
<feature type="compositionally biased region" description="Basic residues" evidence="2">
    <location>
        <begin position="1885"/>
        <end position="1896"/>
    </location>
</feature>
<keyword evidence="5" id="KW-1185">Reference proteome</keyword>
<protein>
    <submittedName>
        <fullName evidence="4">von Willebrand factor A domain-containing protein 3B</fullName>
    </submittedName>
</protein>
<feature type="compositionally biased region" description="Low complexity" evidence="2">
    <location>
        <begin position="782"/>
        <end position="820"/>
    </location>
</feature>
<dbReference type="Pfam" id="PF15057">
    <property type="entry name" value="DUF4537"/>
    <property type="match status" value="3"/>
</dbReference>
<reference evidence="4" key="1">
    <citation type="submission" date="2021-10" db="EMBL/GenBank/DDBJ databases">
        <title>Tropical sea cucumber genome reveals ecological adaptation and Cuvierian tubules defense mechanism.</title>
        <authorList>
            <person name="Chen T."/>
        </authorList>
    </citation>
    <scope>NUCLEOTIDE SEQUENCE</scope>
    <source>
        <strain evidence="4">Nanhai2018</strain>
        <tissue evidence="4">Muscle</tissue>
    </source>
</reference>
<feature type="compositionally biased region" description="Low complexity" evidence="2">
    <location>
        <begin position="1897"/>
        <end position="1910"/>
    </location>
</feature>
<evidence type="ECO:0000256" key="1">
    <source>
        <dbReference type="SAM" id="Coils"/>
    </source>
</evidence>
<dbReference type="CDD" id="cd04508">
    <property type="entry name" value="Tudor_SF"/>
    <property type="match status" value="1"/>
</dbReference>
<organism evidence="4 5">
    <name type="scientific">Holothuria leucospilota</name>
    <name type="common">Black long sea cucumber</name>
    <name type="synonym">Mertensiothuria leucospilota</name>
    <dbReference type="NCBI Taxonomy" id="206669"/>
    <lineage>
        <taxon>Eukaryota</taxon>
        <taxon>Metazoa</taxon>
        <taxon>Echinodermata</taxon>
        <taxon>Eleutherozoa</taxon>
        <taxon>Echinozoa</taxon>
        <taxon>Holothuroidea</taxon>
        <taxon>Aspidochirotacea</taxon>
        <taxon>Aspidochirotida</taxon>
        <taxon>Holothuriidae</taxon>
        <taxon>Holothuria</taxon>
    </lineage>
</organism>